<evidence type="ECO:0000313" key="1">
    <source>
        <dbReference type="EMBL" id="CAK9250002.1"/>
    </source>
</evidence>
<comment type="caution">
    <text evidence="1">The sequence shown here is derived from an EMBL/GenBank/DDBJ whole genome shotgun (WGS) entry which is preliminary data.</text>
</comment>
<dbReference type="Gene3D" id="3.40.1350.10">
    <property type="match status" value="1"/>
</dbReference>
<organism evidence="1 2">
    <name type="scientific">Sphagnum jensenii</name>
    <dbReference type="NCBI Taxonomy" id="128206"/>
    <lineage>
        <taxon>Eukaryota</taxon>
        <taxon>Viridiplantae</taxon>
        <taxon>Streptophyta</taxon>
        <taxon>Embryophyta</taxon>
        <taxon>Bryophyta</taxon>
        <taxon>Sphagnophytina</taxon>
        <taxon>Sphagnopsida</taxon>
        <taxon>Sphagnales</taxon>
        <taxon>Sphagnaceae</taxon>
        <taxon>Sphagnum</taxon>
    </lineage>
</organism>
<name>A0ABP0V8Y5_9BRYO</name>
<dbReference type="EMBL" id="CAXAQS010000080">
    <property type="protein sequence ID" value="CAK9250002.1"/>
    <property type="molecule type" value="Genomic_DNA"/>
</dbReference>
<keyword evidence="2" id="KW-1185">Reference proteome</keyword>
<gene>
    <name evidence="1" type="ORF">CSSPJE1EN1_LOCUS25380</name>
</gene>
<dbReference type="InterPro" id="IPR055727">
    <property type="entry name" value="DUF7303"/>
</dbReference>
<reference evidence="1" key="1">
    <citation type="submission" date="2024-02" db="EMBL/GenBank/DDBJ databases">
        <authorList>
            <consortium name="ELIXIR-Norway"/>
            <consortium name="Elixir Norway"/>
        </authorList>
    </citation>
    <scope>NUCLEOTIDE SEQUENCE</scope>
</reference>
<proteinExistence type="predicted"/>
<dbReference type="Proteomes" id="UP001497444">
    <property type="component" value="Unassembled WGS sequence"/>
</dbReference>
<protein>
    <submittedName>
        <fullName evidence="1">Uncharacterized protein</fullName>
    </submittedName>
</protein>
<sequence>MTPDDVAKSGTEEAEQTALFCWAAMPETSNKYPCLASMFAIPNGGKRDKVTAGKMRAAGVKAGVWDVFIPYAVGNYHGLWIELKVAQSIDSRATYFIPKECGNYGKEIAIARKIEDATEKHGHAVVAMAEVAELVGEGKVEVNAETLDENGNIFARATGVGNKPKPIVSEVYRAPAGFVPPAKKRQPKPEIYKFSALEVGDSFFVVGSQNGKSVAKTLTSTIAMPSVDSALKREKPSRIAKVTRFRNCVRLANSSLLTLSQDKRTMSGRLDRNSVWRASFSSSLTKTILDHQPL</sequence>
<accession>A0ABP0V8Y5</accession>
<dbReference type="Pfam" id="PF23978">
    <property type="entry name" value="DUF7303"/>
    <property type="match status" value="1"/>
</dbReference>
<evidence type="ECO:0000313" key="2">
    <source>
        <dbReference type="Proteomes" id="UP001497444"/>
    </source>
</evidence>
<dbReference type="InterPro" id="IPR011856">
    <property type="entry name" value="tRNA_endonuc-like_dom_sf"/>
</dbReference>